<dbReference type="InterPro" id="IPR012317">
    <property type="entry name" value="Poly(ADP-ribose)pol_cat_dom"/>
</dbReference>
<accession>A0A1Y0C5Q4</accession>
<evidence type="ECO:0000256" key="2">
    <source>
        <dbReference type="ARBA" id="ARBA00022676"/>
    </source>
</evidence>
<dbReference type="InterPro" id="IPR050800">
    <property type="entry name" value="ARTD/PARP"/>
</dbReference>
<evidence type="ECO:0000256" key="1">
    <source>
        <dbReference type="ARBA" id="ARBA00012020"/>
    </source>
</evidence>
<evidence type="ECO:0000256" key="5">
    <source>
        <dbReference type="ARBA" id="ARBA00033987"/>
    </source>
</evidence>
<dbReference type="InterPro" id="IPR008893">
    <property type="entry name" value="WGR_domain"/>
</dbReference>
<name>A0A1Y0C5Q4_9MYCO</name>
<dbReference type="InterPro" id="IPR049809">
    <property type="entry name" value="YehF/YfeS-like_WGR"/>
</dbReference>
<dbReference type="PANTHER" id="PTHR10459">
    <property type="entry name" value="DNA LIGASE"/>
    <property type="match status" value="1"/>
</dbReference>
<keyword evidence="3" id="KW-0808">Transferase</keyword>
<comment type="catalytic activity">
    <reaction evidence="5">
        <text>NAD(+) + (ADP-D-ribosyl)n-acceptor = nicotinamide + (ADP-D-ribosyl)n+1-acceptor + H(+).</text>
        <dbReference type="EC" id="2.4.2.30"/>
    </reaction>
</comment>
<dbReference type="Gene3D" id="3.90.228.10">
    <property type="match status" value="1"/>
</dbReference>
<feature type="domain" description="PARP catalytic" evidence="6">
    <location>
        <begin position="220"/>
        <end position="434"/>
    </location>
</feature>
<dbReference type="SUPFAM" id="SSF142921">
    <property type="entry name" value="WGR domain-like"/>
    <property type="match status" value="1"/>
</dbReference>
<dbReference type="GO" id="GO:0006302">
    <property type="term" value="P:double-strand break repair"/>
    <property type="evidence" value="ECO:0007669"/>
    <property type="project" value="TreeGrafter"/>
</dbReference>
<dbReference type="Pfam" id="PF00644">
    <property type="entry name" value="PARP"/>
    <property type="match status" value="1"/>
</dbReference>
<evidence type="ECO:0000256" key="4">
    <source>
        <dbReference type="ARBA" id="ARBA00023027"/>
    </source>
</evidence>
<dbReference type="OrthoDB" id="4640276at2"/>
<dbReference type="CDD" id="cd07996">
    <property type="entry name" value="WGR_MMR_like"/>
    <property type="match status" value="1"/>
</dbReference>
<dbReference type="SUPFAM" id="SSF56399">
    <property type="entry name" value="ADP-ribosylation"/>
    <property type="match status" value="1"/>
</dbReference>
<sequence length="434" mass="47116">MTTATTPTNAVETVTLIQVNAAGNNNKFYELSRMPDGSTLARWGRIGAGNAQARTYPGHGSFRAKLDEKLRKGYTVFDGASTRACKPHAANGALRRHVAAGLFPGAVPSASAELLDQLVRYNRHAIDSATGGRITVSDSGSVTTALGPVSLDQITAARSALAQLRSGYDRWAVERYLTLIPQKIANVRETDWVTSTWCRQQDDLLDALESAVVMSTAAADDDEAENVAIPFRHTMTELGTGDEDFARIAAKFDHSRNSMHAANRLKLRRVWALVDGDGAAWDARKDSLKHTRELWHGTTTGNVLSILRTGLICPPATAGAYNTTGRMFGDGVYFSDQSTKSLNYAIGSAPGQRGRGGQGNPLMFLADVVMGRECRSTAGSYGSDLVRRSRTGTDDKGRKFDSLYIRGGHCGVLNNEMIVWRTDQIKLTHLCEFQ</sequence>
<evidence type="ECO:0000256" key="3">
    <source>
        <dbReference type="ARBA" id="ARBA00022679"/>
    </source>
</evidence>
<reference evidence="7 8" key="1">
    <citation type="submission" date="2017-04" db="EMBL/GenBank/DDBJ databases">
        <title>Whole Genome Sequence of 1,4-Dioxane Degrading Bacterium Mycobacterium dioxanotrophicus PH-06.</title>
        <authorList>
            <person name="He Y."/>
        </authorList>
    </citation>
    <scope>NUCLEOTIDE SEQUENCE [LARGE SCALE GENOMIC DNA]</scope>
    <source>
        <strain evidence="7 8">PH-06</strain>
    </source>
</reference>
<keyword evidence="2" id="KW-0328">Glycosyltransferase</keyword>
<evidence type="ECO:0000313" key="7">
    <source>
        <dbReference type="EMBL" id="ART70539.1"/>
    </source>
</evidence>
<organism evidence="7 8">
    <name type="scientific">Mycobacterium dioxanotrophicus</name>
    <dbReference type="NCBI Taxonomy" id="482462"/>
    <lineage>
        <taxon>Bacteria</taxon>
        <taxon>Bacillati</taxon>
        <taxon>Actinomycetota</taxon>
        <taxon>Actinomycetes</taxon>
        <taxon>Mycobacteriales</taxon>
        <taxon>Mycobacteriaceae</taxon>
        <taxon>Mycobacterium</taxon>
    </lineage>
</organism>
<dbReference type="RefSeq" id="WP_087077997.1">
    <property type="nucleotide sequence ID" value="NZ_CP020809.1"/>
</dbReference>
<dbReference type="AlphaFoldDB" id="A0A1Y0C5Q4"/>
<gene>
    <name evidence="7" type="ORF">BTO20_20135</name>
</gene>
<proteinExistence type="predicted"/>
<keyword evidence="8" id="KW-1185">Reference proteome</keyword>
<dbReference type="SMART" id="SM00773">
    <property type="entry name" value="WGR"/>
    <property type="match status" value="1"/>
</dbReference>
<dbReference type="KEGG" id="mdx:BTO20_20135"/>
<evidence type="ECO:0000313" key="8">
    <source>
        <dbReference type="Proteomes" id="UP000195331"/>
    </source>
</evidence>
<keyword evidence="4" id="KW-0520">NAD</keyword>
<evidence type="ECO:0000259" key="6">
    <source>
        <dbReference type="PROSITE" id="PS51059"/>
    </source>
</evidence>
<dbReference type="PANTHER" id="PTHR10459:SF60">
    <property type="entry name" value="POLY [ADP-RIBOSE] POLYMERASE 2"/>
    <property type="match status" value="1"/>
</dbReference>
<dbReference type="EC" id="2.4.2.30" evidence="1"/>
<dbReference type="GO" id="GO:0003950">
    <property type="term" value="F:NAD+ poly-ADP-ribosyltransferase activity"/>
    <property type="evidence" value="ECO:0007669"/>
    <property type="project" value="UniProtKB-EC"/>
</dbReference>
<protein>
    <recommendedName>
        <fullName evidence="1">NAD(+) ADP-ribosyltransferase</fullName>
        <ecNumber evidence="1">2.4.2.30</ecNumber>
    </recommendedName>
</protein>
<dbReference type="Pfam" id="PF05406">
    <property type="entry name" value="WGR"/>
    <property type="match status" value="1"/>
</dbReference>
<dbReference type="Proteomes" id="UP000195331">
    <property type="component" value="Chromosome"/>
</dbReference>
<dbReference type="InterPro" id="IPR036930">
    <property type="entry name" value="WGR_dom_sf"/>
</dbReference>
<dbReference type="GO" id="GO:1990404">
    <property type="term" value="F:NAD+-protein mono-ADP-ribosyltransferase activity"/>
    <property type="evidence" value="ECO:0007669"/>
    <property type="project" value="TreeGrafter"/>
</dbReference>
<dbReference type="GO" id="GO:0070212">
    <property type="term" value="P:protein poly-ADP-ribosylation"/>
    <property type="evidence" value="ECO:0007669"/>
    <property type="project" value="TreeGrafter"/>
</dbReference>
<dbReference type="PROSITE" id="PS51059">
    <property type="entry name" value="PARP_CATALYTIC"/>
    <property type="match status" value="1"/>
</dbReference>
<dbReference type="EMBL" id="CP020809">
    <property type="protein sequence ID" value="ART70539.1"/>
    <property type="molecule type" value="Genomic_DNA"/>
</dbReference>